<gene>
    <name evidence="2" type="ORF">UU49_C0011G0016</name>
</gene>
<dbReference type="PANTHER" id="PTHR35810:SF1">
    <property type="entry name" value="CYTOPLASMIC PROTEIN"/>
    <property type="match status" value="1"/>
</dbReference>
<dbReference type="Proteomes" id="UP000034108">
    <property type="component" value="Unassembled WGS sequence"/>
</dbReference>
<dbReference type="Gene3D" id="1.20.120.1870">
    <property type="entry name" value="Fic/DOC protein, Fido domain"/>
    <property type="match status" value="1"/>
</dbReference>
<proteinExistence type="predicted"/>
<evidence type="ECO:0000313" key="2">
    <source>
        <dbReference type="EMBL" id="KKR99080.1"/>
    </source>
</evidence>
<dbReference type="SUPFAM" id="SSF140931">
    <property type="entry name" value="Fic-like"/>
    <property type="match status" value="1"/>
</dbReference>
<protein>
    <submittedName>
        <fullName evidence="2">Filamentation induced by cAMP protein fic</fullName>
    </submittedName>
</protein>
<accession>A0A0G0XQE2</accession>
<dbReference type="InterPro" id="IPR036597">
    <property type="entry name" value="Fido-like_dom_sf"/>
</dbReference>
<evidence type="ECO:0000313" key="3">
    <source>
        <dbReference type="Proteomes" id="UP000034108"/>
    </source>
</evidence>
<dbReference type="InterPro" id="IPR011204">
    <property type="entry name" value="Virulence_RhuM-like"/>
</dbReference>
<dbReference type="PANTHER" id="PTHR35810">
    <property type="entry name" value="CYTOPLASMIC PROTEIN-RELATED"/>
    <property type="match status" value="1"/>
</dbReference>
<evidence type="ECO:0000259" key="1">
    <source>
        <dbReference type="PROSITE" id="PS51459"/>
    </source>
</evidence>
<feature type="domain" description="Fido" evidence="1">
    <location>
        <begin position="198"/>
        <end position="329"/>
    </location>
</feature>
<dbReference type="STRING" id="1619048.UU49_C0011G0016"/>
<sequence>MKKEKNDKKGEIIIYKAPKGEARVEVRLEKETVWLTQAQIALLFGTQRPAVTKHLNNIFKTGELDAKSVSSILEHTAADGKIYKTQFYNLDIIISVGYRVNSQRATQFRVWATQTLKKYLIQGYTINAKRLAEARDKFNELQNTISFLREKSQKELLTGQSQEILNLLANYSKTLSLLEQYDTGKLAKPKGTGAKFVLKYDGCVNIIKEIKAELVNQKSAGDLFGSERGGAFEGIVKNLCQTFGGKELYATLEEKAAHLLYFVVKDHPFSDGNKRVGSFLFIYFLDKNDCLYKDSGEKKINDNALVALALLIAESDPKEKDVLIKIVMNLIKS</sequence>
<comment type="caution">
    <text evidence="2">The sequence shown here is derived from an EMBL/GenBank/DDBJ whole genome shotgun (WGS) entry which is preliminary data.</text>
</comment>
<dbReference type="Pfam" id="PF13310">
    <property type="entry name" value="Virulence_RhuM"/>
    <property type="match status" value="1"/>
</dbReference>
<name>A0A0G0XQE2_9BACT</name>
<dbReference type="PROSITE" id="PS51459">
    <property type="entry name" value="FIDO"/>
    <property type="match status" value="1"/>
</dbReference>
<dbReference type="PATRIC" id="fig|1619048.3.peg.414"/>
<organism evidence="2 3">
    <name type="scientific">Candidatus Magasanikbacteria bacterium GW2011_GWC2_41_17</name>
    <dbReference type="NCBI Taxonomy" id="1619048"/>
    <lineage>
        <taxon>Bacteria</taxon>
        <taxon>Candidatus Magasanikiibacteriota</taxon>
    </lineage>
</organism>
<dbReference type="InterPro" id="IPR053737">
    <property type="entry name" value="Type_II_TA_Toxin"/>
</dbReference>
<dbReference type="AlphaFoldDB" id="A0A0G0XQE2"/>
<dbReference type="EMBL" id="LCAV01000011">
    <property type="protein sequence ID" value="KKR99080.1"/>
    <property type="molecule type" value="Genomic_DNA"/>
</dbReference>
<dbReference type="InterPro" id="IPR003812">
    <property type="entry name" value="Fido"/>
</dbReference>
<dbReference type="Pfam" id="PF02661">
    <property type="entry name" value="Fic"/>
    <property type="match status" value="1"/>
</dbReference>
<reference evidence="2 3" key="1">
    <citation type="journal article" date="2015" name="Nature">
        <title>rRNA introns, odd ribosomes, and small enigmatic genomes across a large radiation of phyla.</title>
        <authorList>
            <person name="Brown C.T."/>
            <person name="Hug L.A."/>
            <person name="Thomas B.C."/>
            <person name="Sharon I."/>
            <person name="Castelle C.J."/>
            <person name="Singh A."/>
            <person name="Wilkins M.J."/>
            <person name="Williams K.H."/>
            <person name="Banfield J.F."/>
        </authorList>
    </citation>
    <scope>NUCLEOTIDE SEQUENCE [LARGE SCALE GENOMIC DNA]</scope>
</reference>